<protein>
    <submittedName>
        <fullName evidence="1">Uncharacterized protein</fullName>
    </submittedName>
</protein>
<dbReference type="AlphaFoldDB" id="A0A7J8T270"/>
<keyword evidence="2" id="KW-1185">Reference proteome</keyword>
<reference evidence="1 2" key="1">
    <citation type="journal article" date="2019" name="Genome Biol. Evol.">
        <title>Insights into the evolution of the New World diploid cottons (Gossypium, subgenus Houzingenia) based on genome sequencing.</title>
        <authorList>
            <person name="Grover C.E."/>
            <person name="Arick M.A. 2nd"/>
            <person name="Thrash A."/>
            <person name="Conover J.L."/>
            <person name="Sanders W.S."/>
            <person name="Peterson D.G."/>
            <person name="Frelichowski J.E."/>
            <person name="Scheffler J.A."/>
            <person name="Scheffler B.E."/>
            <person name="Wendel J.F."/>
        </authorList>
    </citation>
    <scope>NUCLEOTIDE SEQUENCE [LARGE SCALE GENOMIC DNA]</scope>
    <source>
        <strain evidence="1">27</strain>
        <tissue evidence="1">Leaf</tissue>
    </source>
</reference>
<comment type="caution">
    <text evidence="1">The sequence shown here is derived from an EMBL/GenBank/DDBJ whole genome shotgun (WGS) entry which is preliminary data.</text>
</comment>
<dbReference type="Proteomes" id="UP000593561">
    <property type="component" value="Unassembled WGS sequence"/>
</dbReference>
<sequence>MEIISSPTFSSNTTASHLQPVINTSTRPTLIQNENRENTSDASTLVLPIKIDATNTVNTNTLTTLTFVTSMRNHVTKNSQRRASSLFDLKLPLPVRVVAKPYLQDYTNPKYKSSNKNSSDTCEHVMKFVKTLGVDGLDDDLKLKEFSKSLIEKAYTWYVNLTSGSVEDRVLDIHDAHYENELVKVCIQEMFDEYRVHLEN</sequence>
<evidence type="ECO:0000313" key="1">
    <source>
        <dbReference type="EMBL" id="MBA0631846.1"/>
    </source>
</evidence>
<accession>A0A7J8T270</accession>
<organism evidence="1 2">
    <name type="scientific">Gossypium davidsonii</name>
    <name type="common">Davidson's cotton</name>
    <name type="synonym">Gossypium klotzschianum subsp. davidsonii</name>
    <dbReference type="NCBI Taxonomy" id="34287"/>
    <lineage>
        <taxon>Eukaryota</taxon>
        <taxon>Viridiplantae</taxon>
        <taxon>Streptophyta</taxon>
        <taxon>Embryophyta</taxon>
        <taxon>Tracheophyta</taxon>
        <taxon>Spermatophyta</taxon>
        <taxon>Magnoliopsida</taxon>
        <taxon>eudicotyledons</taxon>
        <taxon>Gunneridae</taxon>
        <taxon>Pentapetalae</taxon>
        <taxon>rosids</taxon>
        <taxon>malvids</taxon>
        <taxon>Malvales</taxon>
        <taxon>Malvaceae</taxon>
        <taxon>Malvoideae</taxon>
        <taxon>Gossypium</taxon>
    </lineage>
</organism>
<evidence type="ECO:0000313" key="2">
    <source>
        <dbReference type="Proteomes" id="UP000593561"/>
    </source>
</evidence>
<gene>
    <name evidence="1" type="ORF">Godav_000681</name>
</gene>
<dbReference type="EMBL" id="JABFAC010000013">
    <property type="protein sequence ID" value="MBA0631846.1"/>
    <property type="molecule type" value="Genomic_DNA"/>
</dbReference>
<proteinExistence type="predicted"/>
<name>A0A7J8T270_GOSDV</name>